<evidence type="ECO:0000313" key="2">
    <source>
        <dbReference type="Proteomes" id="UP000503840"/>
    </source>
</evidence>
<name>A0A7J0BMK5_9BACT</name>
<proteinExistence type="predicted"/>
<keyword evidence="2" id="KW-1185">Reference proteome</keyword>
<protein>
    <submittedName>
        <fullName evidence="1">Uncharacterized protein</fullName>
    </submittedName>
</protein>
<dbReference type="EMBL" id="BLVO01000016">
    <property type="protein sequence ID" value="GFM35013.1"/>
    <property type="molecule type" value="Genomic_DNA"/>
</dbReference>
<gene>
    <name evidence="1" type="ORF">DSM101010T_33780</name>
</gene>
<reference evidence="1 2" key="1">
    <citation type="submission" date="2020-05" db="EMBL/GenBank/DDBJ databases">
        <title>Draft genome sequence of Desulfovibrio sp. strain HN2T.</title>
        <authorList>
            <person name="Ueno A."/>
            <person name="Tamazawa S."/>
            <person name="Tamamura S."/>
            <person name="Murakami T."/>
            <person name="Kiyama T."/>
            <person name="Inomata H."/>
            <person name="Amano Y."/>
            <person name="Miyakawa K."/>
            <person name="Tamaki H."/>
            <person name="Naganuma T."/>
            <person name="Kaneko K."/>
        </authorList>
    </citation>
    <scope>NUCLEOTIDE SEQUENCE [LARGE SCALE GENOMIC DNA]</scope>
    <source>
        <strain evidence="1 2">HN2</strain>
    </source>
</reference>
<accession>A0A7J0BMK5</accession>
<comment type="caution">
    <text evidence="1">The sequence shown here is derived from an EMBL/GenBank/DDBJ whole genome shotgun (WGS) entry which is preliminary data.</text>
</comment>
<dbReference type="Proteomes" id="UP000503840">
    <property type="component" value="Unassembled WGS sequence"/>
</dbReference>
<dbReference type="RefSeq" id="WP_174406651.1">
    <property type="nucleotide sequence ID" value="NZ_BLVO01000016.1"/>
</dbReference>
<organism evidence="1 2">
    <name type="scientific">Desulfovibrio subterraneus</name>
    <dbReference type="NCBI Taxonomy" id="2718620"/>
    <lineage>
        <taxon>Bacteria</taxon>
        <taxon>Pseudomonadati</taxon>
        <taxon>Thermodesulfobacteriota</taxon>
        <taxon>Desulfovibrionia</taxon>
        <taxon>Desulfovibrionales</taxon>
        <taxon>Desulfovibrionaceae</taxon>
        <taxon>Desulfovibrio</taxon>
    </lineage>
</organism>
<evidence type="ECO:0000313" key="1">
    <source>
        <dbReference type="EMBL" id="GFM35013.1"/>
    </source>
</evidence>
<dbReference type="AlphaFoldDB" id="A0A7J0BMK5"/>
<sequence length="198" mass="21390">MTTPALNTAHCHAETQAEHVVQGGVSRFVLLDGITGYSGVTGDSMTTHTTMQSAPAYLALECMAQCAAMHLRVTLRFERHVFLLGMRDVQLSESSSTHQPIETEEQNGEFRILLTGTIVCTATRTGETDSGASYTVVCRLLTGEGDPAAVIAQGEVLLSSLPYSERFPEQVLRPHYKALFHTLAGRTPPISIFAGARP</sequence>